<dbReference type="InterPro" id="IPR007577">
    <property type="entry name" value="GlycoTrfase_DXD_sugar-bd_CS"/>
</dbReference>
<dbReference type="InParanoid" id="A0A2K3D8J8"/>
<keyword evidence="1" id="KW-0808">Transferase</keyword>
<feature type="region of interest" description="Disordered" evidence="2">
    <location>
        <begin position="417"/>
        <end position="444"/>
    </location>
</feature>
<dbReference type="Pfam" id="PF04488">
    <property type="entry name" value="Gly_transf_sug"/>
    <property type="match status" value="1"/>
</dbReference>
<dbReference type="GeneID" id="5722897"/>
<keyword evidence="3" id="KW-0732">Signal</keyword>
<evidence type="ECO:0000313" key="5">
    <source>
        <dbReference type="Proteomes" id="UP000006906"/>
    </source>
</evidence>
<evidence type="ECO:0000256" key="3">
    <source>
        <dbReference type="SAM" id="SignalP"/>
    </source>
</evidence>
<proteinExistence type="predicted"/>
<dbReference type="InterPro" id="IPR029044">
    <property type="entry name" value="Nucleotide-diphossugar_trans"/>
</dbReference>
<dbReference type="EMBL" id="CM008972">
    <property type="protein sequence ID" value="PNW76846.1"/>
    <property type="molecule type" value="Genomic_DNA"/>
</dbReference>
<dbReference type="KEGG" id="cre:CHLRE_11g478650v5"/>
<dbReference type="PaxDb" id="3055-EDP00312"/>
<feature type="region of interest" description="Disordered" evidence="2">
    <location>
        <begin position="526"/>
        <end position="552"/>
    </location>
</feature>
<feature type="chain" id="PRO_5014431515" evidence="3">
    <location>
        <begin position="21"/>
        <end position="552"/>
    </location>
</feature>
<evidence type="ECO:0000313" key="4">
    <source>
        <dbReference type="EMBL" id="PNW76846.1"/>
    </source>
</evidence>
<dbReference type="PANTHER" id="PTHR32385">
    <property type="entry name" value="MANNOSYL PHOSPHORYLINOSITOL CERAMIDE SYNTHASE"/>
    <property type="match status" value="1"/>
</dbReference>
<dbReference type="AlphaFoldDB" id="A0A2K3D8J8"/>
<dbReference type="InterPro" id="IPR051706">
    <property type="entry name" value="Glycosyltransferase_domain"/>
</dbReference>
<sequence>MVFALVLLLAGAAGLPALLAQQASYTPPADGSVPKIVHHMHGNISMLSPVQAALRERCIELNPTWTFMFWDDEKLVNFIKTEFTWYYPKWAEIEPFIKKLDTSRYMLMHFYGGIYLDVDVECVTPFDSLVEPLSPHAAWMGDYPEPMFLMSSARATFWLYALDRIARVWRHHDAWHSTGPQGLNAAAVDWVRRWGVGVLVPYRTRRAEPEFTEYIKTKNNTVPWYQLSDRVMRLTPPGPGEPPLPAVWYSGTGVTRLAQLGEAGVQALPAIPPSNASALQPHMSIGFLANELLDPPGCGGPQLEACKQSWCNTTWPLAYVVHHCMNTWRGRIGTTRLLLRRRQLLMGTTAGGSRLGEEEEEEVEEEVEVGGGGASSSSGGSGPVEEEEGGAELEVVHGTLRRLLTKEAAEAGGAALAVAAQERRRRQQQQQQQQRLQGSGEGAAGEQWAVEEVRVYGKAGTAWRRRAVEVVDGEGAVEGAGSWLAVEERRVQGDAATAWRMQEVKRVGAVAGAEAAVAGVEAAVAGAQEGGRGTTRRTRRERRRRAAVQEEV</sequence>
<gene>
    <name evidence="4" type="ORF">CHLRE_11g478650v5</name>
</gene>
<feature type="region of interest" description="Disordered" evidence="2">
    <location>
        <begin position="350"/>
        <end position="391"/>
    </location>
</feature>
<dbReference type="Gramene" id="PNW76846">
    <property type="protein sequence ID" value="PNW76846"/>
    <property type="gene ID" value="CHLRE_11g478650v5"/>
</dbReference>
<protein>
    <submittedName>
        <fullName evidence="4">Uncharacterized protein</fullName>
    </submittedName>
</protein>
<feature type="compositionally biased region" description="Acidic residues" evidence="2">
    <location>
        <begin position="357"/>
        <end position="368"/>
    </location>
</feature>
<feature type="compositionally biased region" description="Basic residues" evidence="2">
    <location>
        <begin position="534"/>
        <end position="546"/>
    </location>
</feature>
<dbReference type="PANTHER" id="PTHR32385:SF23">
    <property type="entry name" value="NUCLEOTIDE-DIPHOSPHO-SUGAR TRANSFERASE"/>
    <property type="match status" value="1"/>
</dbReference>
<dbReference type="GO" id="GO:0000030">
    <property type="term" value="F:mannosyltransferase activity"/>
    <property type="evidence" value="ECO:0000318"/>
    <property type="project" value="GO_Central"/>
</dbReference>
<dbReference type="GO" id="GO:0016020">
    <property type="term" value="C:membrane"/>
    <property type="evidence" value="ECO:0007669"/>
    <property type="project" value="GOC"/>
</dbReference>
<dbReference type="ExpressionAtlas" id="A0A2K3D8J8">
    <property type="expression patterns" value="baseline"/>
</dbReference>
<dbReference type="RefSeq" id="XP_042919688.1">
    <property type="nucleotide sequence ID" value="XM_043067683.1"/>
</dbReference>
<accession>A0A2K3D8J8</accession>
<evidence type="ECO:0000256" key="2">
    <source>
        <dbReference type="SAM" id="MobiDB-lite"/>
    </source>
</evidence>
<feature type="signal peptide" evidence="3">
    <location>
        <begin position="1"/>
        <end position="20"/>
    </location>
</feature>
<keyword evidence="5" id="KW-1185">Reference proteome</keyword>
<reference evidence="4 5" key="1">
    <citation type="journal article" date="2007" name="Science">
        <title>The Chlamydomonas genome reveals the evolution of key animal and plant functions.</title>
        <authorList>
            <person name="Merchant S.S."/>
            <person name="Prochnik S.E."/>
            <person name="Vallon O."/>
            <person name="Harris E.H."/>
            <person name="Karpowicz S.J."/>
            <person name="Witman G.B."/>
            <person name="Terry A."/>
            <person name="Salamov A."/>
            <person name="Fritz-Laylin L.K."/>
            <person name="Marechal-Drouard L."/>
            <person name="Marshall W.F."/>
            <person name="Qu L.H."/>
            <person name="Nelson D.R."/>
            <person name="Sanderfoot A.A."/>
            <person name="Spalding M.H."/>
            <person name="Kapitonov V.V."/>
            <person name="Ren Q."/>
            <person name="Ferris P."/>
            <person name="Lindquist E."/>
            <person name="Shapiro H."/>
            <person name="Lucas S.M."/>
            <person name="Grimwood J."/>
            <person name="Schmutz J."/>
            <person name="Cardol P."/>
            <person name="Cerutti H."/>
            <person name="Chanfreau G."/>
            <person name="Chen C.L."/>
            <person name="Cognat V."/>
            <person name="Croft M.T."/>
            <person name="Dent R."/>
            <person name="Dutcher S."/>
            <person name="Fernandez E."/>
            <person name="Fukuzawa H."/>
            <person name="Gonzalez-Ballester D."/>
            <person name="Gonzalez-Halphen D."/>
            <person name="Hallmann A."/>
            <person name="Hanikenne M."/>
            <person name="Hippler M."/>
            <person name="Inwood W."/>
            <person name="Jabbari K."/>
            <person name="Kalanon M."/>
            <person name="Kuras R."/>
            <person name="Lefebvre P.A."/>
            <person name="Lemaire S.D."/>
            <person name="Lobanov A.V."/>
            <person name="Lohr M."/>
            <person name="Manuell A."/>
            <person name="Meier I."/>
            <person name="Mets L."/>
            <person name="Mittag M."/>
            <person name="Mittelmeier T."/>
            <person name="Moroney J.V."/>
            <person name="Moseley J."/>
            <person name="Napoli C."/>
            <person name="Nedelcu A.M."/>
            <person name="Niyogi K."/>
            <person name="Novoselov S.V."/>
            <person name="Paulsen I.T."/>
            <person name="Pazour G."/>
            <person name="Purton S."/>
            <person name="Ral J.P."/>
            <person name="Riano-Pachon D.M."/>
            <person name="Riekhof W."/>
            <person name="Rymarquis L."/>
            <person name="Schroda M."/>
            <person name="Stern D."/>
            <person name="Umen J."/>
            <person name="Willows R."/>
            <person name="Wilson N."/>
            <person name="Zimmer S.L."/>
            <person name="Allmer J."/>
            <person name="Balk J."/>
            <person name="Bisova K."/>
            <person name="Chen C.J."/>
            <person name="Elias M."/>
            <person name="Gendler K."/>
            <person name="Hauser C."/>
            <person name="Lamb M.R."/>
            <person name="Ledford H."/>
            <person name="Long J.C."/>
            <person name="Minagawa J."/>
            <person name="Page M.D."/>
            <person name="Pan J."/>
            <person name="Pootakham W."/>
            <person name="Roje S."/>
            <person name="Rose A."/>
            <person name="Stahlberg E."/>
            <person name="Terauchi A.M."/>
            <person name="Yang P."/>
            <person name="Ball S."/>
            <person name="Bowler C."/>
            <person name="Dieckmann C.L."/>
            <person name="Gladyshev V.N."/>
            <person name="Green P."/>
            <person name="Jorgensen R."/>
            <person name="Mayfield S."/>
            <person name="Mueller-Roeber B."/>
            <person name="Rajamani S."/>
            <person name="Sayre R.T."/>
            <person name="Brokstein P."/>
            <person name="Dubchak I."/>
            <person name="Goodstein D."/>
            <person name="Hornick L."/>
            <person name="Huang Y.W."/>
            <person name="Jhaveri J."/>
            <person name="Luo Y."/>
            <person name="Martinez D."/>
            <person name="Ngau W.C."/>
            <person name="Otillar B."/>
            <person name="Poliakov A."/>
            <person name="Porter A."/>
            <person name="Szajkowski L."/>
            <person name="Werner G."/>
            <person name="Zhou K."/>
            <person name="Grigoriev I.V."/>
            <person name="Rokhsar D.S."/>
            <person name="Grossman A.R."/>
        </authorList>
    </citation>
    <scope>NUCLEOTIDE SEQUENCE [LARGE SCALE GENOMIC DNA]</scope>
    <source>
        <strain evidence="5">CC-503</strain>
    </source>
</reference>
<dbReference type="OrthoDB" id="551949at2759"/>
<dbReference type="STRING" id="3055.A0A2K3D8J8"/>
<dbReference type="Proteomes" id="UP000006906">
    <property type="component" value="Chromosome 11"/>
</dbReference>
<dbReference type="SUPFAM" id="SSF53448">
    <property type="entry name" value="Nucleotide-diphospho-sugar transferases"/>
    <property type="match status" value="1"/>
</dbReference>
<name>A0A2K3D8J8_CHLRE</name>
<organism evidence="4 5">
    <name type="scientific">Chlamydomonas reinhardtii</name>
    <name type="common">Chlamydomonas smithii</name>
    <dbReference type="NCBI Taxonomy" id="3055"/>
    <lineage>
        <taxon>Eukaryota</taxon>
        <taxon>Viridiplantae</taxon>
        <taxon>Chlorophyta</taxon>
        <taxon>core chlorophytes</taxon>
        <taxon>Chlorophyceae</taxon>
        <taxon>CS clade</taxon>
        <taxon>Chlamydomonadales</taxon>
        <taxon>Chlamydomonadaceae</taxon>
        <taxon>Chlamydomonas</taxon>
    </lineage>
</organism>
<feature type="compositionally biased region" description="Gly residues" evidence="2">
    <location>
        <begin position="369"/>
        <end position="382"/>
    </location>
</feature>
<dbReference type="GO" id="GO:0051999">
    <property type="term" value="P:mannosyl-inositol phosphorylceramide biosynthetic process"/>
    <property type="evidence" value="ECO:0000318"/>
    <property type="project" value="GO_Central"/>
</dbReference>
<dbReference type="Gene3D" id="3.90.550.20">
    <property type="match status" value="1"/>
</dbReference>
<feature type="compositionally biased region" description="Low complexity" evidence="2">
    <location>
        <begin position="428"/>
        <end position="438"/>
    </location>
</feature>
<evidence type="ECO:0000256" key="1">
    <source>
        <dbReference type="ARBA" id="ARBA00022679"/>
    </source>
</evidence>